<organism evidence="1">
    <name type="scientific">marine sediment metagenome</name>
    <dbReference type="NCBI Taxonomy" id="412755"/>
    <lineage>
        <taxon>unclassified sequences</taxon>
        <taxon>metagenomes</taxon>
        <taxon>ecological metagenomes</taxon>
    </lineage>
</organism>
<proteinExistence type="predicted"/>
<dbReference type="AlphaFoldDB" id="A0A0F9QMP6"/>
<name>A0A0F9QMP6_9ZZZZ</name>
<accession>A0A0F9QMP6</accession>
<reference evidence="1" key="1">
    <citation type="journal article" date="2015" name="Nature">
        <title>Complex archaea that bridge the gap between prokaryotes and eukaryotes.</title>
        <authorList>
            <person name="Spang A."/>
            <person name="Saw J.H."/>
            <person name="Jorgensen S.L."/>
            <person name="Zaremba-Niedzwiedzka K."/>
            <person name="Martijn J."/>
            <person name="Lind A.E."/>
            <person name="van Eijk R."/>
            <person name="Schleper C."/>
            <person name="Guy L."/>
            <person name="Ettema T.J."/>
        </authorList>
    </citation>
    <scope>NUCLEOTIDE SEQUENCE</scope>
</reference>
<gene>
    <name evidence="1" type="ORF">LCGC14_0996760</name>
</gene>
<evidence type="ECO:0000313" key="1">
    <source>
        <dbReference type="EMBL" id="KKN14371.1"/>
    </source>
</evidence>
<evidence type="ECO:0008006" key="2">
    <source>
        <dbReference type="Google" id="ProtNLM"/>
    </source>
</evidence>
<dbReference type="EMBL" id="LAZR01003824">
    <property type="protein sequence ID" value="KKN14371.1"/>
    <property type="molecule type" value="Genomic_DNA"/>
</dbReference>
<comment type="caution">
    <text evidence="1">The sequence shown here is derived from an EMBL/GenBank/DDBJ whole genome shotgun (WGS) entry which is preliminary data.</text>
</comment>
<sequence>MNSFVEFPTFDNDFVDFDRPKYLRFREGFPTTVRILDNSAHRVRKHWINKARTSLLCLGETCPICASNDKIRGENPKNFRNIKGYIPVQYRYMVNVLDRTMVVIDPETEEEYIAQKGQFPLISSDNERSLAGIDPQPSNTIKILERGKTLFENFLAIHNETSESDGDGNLVSGGLTAFDLKLLTLGAGVDMTISVMPILQNNDDVAAILEENELTLHDLSTVGLQLTSDEIEQVAYAGTSLSDIFSARKADEEAETTPEMAETLADVSESVASLFDDDTAEVEA</sequence>
<protein>
    <recommendedName>
        <fullName evidence="2">Bacteriophage T4 Gp32 single-stranded DNA-binding domain-containing protein</fullName>
    </recommendedName>
</protein>